<evidence type="ECO:0000313" key="4">
    <source>
        <dbReference type="Proteomes" id="UP000533080"/>
    </source>
</evidence>
<accession>A0A7Y4IG61</accession>
<evidence type="ECO:0000313" key="3">
    <source>
        <dbReference type="EMBL" id="NOJ78260.1"/>
    </source>
</evidence>
<dbReference type="Pfam" id="PF11695">
    <property type="entry name" value="DUF3291"/>
    <property type="match status" value="1"/>
</dbReference>
<evidence type="ECO:0000259" key="2">
    <source>
        <dbReference type="Pfam" id="PF11695"/>
    </source>
</evidence>
<dbReference type="SUPFAM" id="SSF54909">
    <property type="entry name" value="Dimeric alpha+beta barrel"/>
    <property type="match status" value="1"/>
</dbReference>
<feature type="domain" description="DUF3291" evidence="2">
    <location>
        <begin position="9"/>
        <end position="145"/>
    </location>
</feature>
<dbReference type="InterPro" id="IPR011008">
    <property type="entry name" value="Dimeric_a/b-barrel"/>
</dbReference>
<dbReference type="AlphaFoldDB" id="A0A7Y4IG61"/>
<sequence>MTTQKFHVAQLAISLAREPLDHPLMQDFVAQLRPVNELADRSPGFVWRLQTDEGNATGVRGFDNPLILLNMSTWESVESLFDFVYKSEHVVPFRERRKWFLPVEGPPYVLWWVPAGHLPTVAEAKERLDLLASEGPSSRAFDFRRRFPAPGEAHAPVEPHGKSASGQV</sequence>
<organism evidence="3 4">
    <name type="scientific">Myxococcus xanthus</name>
    <dbReference type="NCBI Taxonomy" id="34"/>
    <lineage>
        <taxon>Bacteria</taxon>
        <taxon>Pseudomonadati</taxon>
        <taxon>Myxococcota</taxon>
        <taxon>Myxococcia</taxon>
        <taxon>Myxococcales</taxon>
        <taxon>Cystobacterineae</taxon>
        <taxon>Myxococcaceae</taxon>
        <taxon>Myxococcus</taxon>
    </lineage>
</organism>
<evidence type="ECO:0000256" key="1">
    <source>
        <dbReference type="SAM" id="MobiDB-lite"/>
    </source>
</evidence>
<dbReference type="Proteomes" id="UP000533080">
    <property type="component" value="Unassembled WGS sequence"/>
</dbReference>
<gene>
    <name evidence="3" type="ORF">HNV28_07890</name>
</gene>
<proteinExistence type="predicted"/>
<dbReference type="InterPro" id="IPR021708">
    <property type="entry name" value="DUF3291"/>
</dbReference>
<comment type="caution">
    <text evidence="3">The sequence shown here is derived from an EMBL/GenBank/DDBJ whole genome shotgun (WGS) entry which is preliminary data.</text>
</comment>
<protein>
    <submittedName>
        <fullName evidence="3">DUF3291 domain-containing protein</fullName>
    </submittedName>
</protein>
<dbReference type="EMBL" id="JABFNT010000019">
    <property type="protein sequence ID" value="NOJ78260.1"/>
    <property type="molecule type" value="Genomic_DNA"/>
</dbReference>
<name>A0A7Y4IG61_MYXXA</name>
<reference evidence="3 4" key="1">
    <citation type="submission" date="2020-05" db="EMBL/GenBank/DDBJ databases">
        <authorList>
            <person name="Whitworth D."/>
        </authorList>
    </citation>
    <scope>NUCLEOTIDE SEQUENCE [LARGE SCALE GENOMIC DNA]</scope>
    <source>
        <strain evidence="3 4">AM005</strain>
    </source>
</reference>
<dbReference type="RefSeq" id="WP_171440689.1">
    <property type="nucleotide sequence ID" value="NZ_JABFNS010000012.1"/>
</dbReference>
<feature type="region of interest" description="Disordered" evidence="1">
    <location>
        <begin position="149"/>
        <end position="168"/>
    </location>
</feature>